<evidence type="ECO:0000256" key="5">
    <source>
        <dbReference type="ARBA" id="ARBA00022691"/>
    </source>
</evidence>
<dbReference type="InterPro" id="IPR023165">
    <property type="entry name" value="rRNA_Ade_diMease-like_C"/>
</dbReference>
<dbReference type="Proteomes" id="UP000264445">
    <property type="component" value="Unassembled WGS sequence"/>
</dbReference>
<comment type="catalytic activity">
    <reaction evidence="7">
        <text>adenosine(1518)/adenosine(1519) in 16S rRNA + 4 S-adenosyl-L-methionine = N(6)-dimethyladenosine(1518)/N(6)-dimethyladenosine(1519) in 16S rRNA + 4 S-adenosyl-L-homocysteine + 4 H(+)</text>
        <dbReference type="Rhea" id="RHEA:19609"/>
        <dbReference type="Rhea" id="RHEA-COMP:10232"/>
        <dbReference type="Rhea" id="RHEA-COMP:10233"/>
        <dbReference type="ChEBI" id="CHEBI:15378"/>
        <dbReference type="ChEBI" id="CHEBI:57856"/>
        <dbReference type="ChEBI" id="CHEBI:59789"/>
        <dbReference type="ChEBI" id="CHEBI:74411"/>
        <dbReference type="ChEBI" id="CHEBI:74493"/>
        <dbReference type="EC" id="2.1.1.182"/>
    </reaction>
</comment>
<dbReference type="InterPro" id="IPR020598">
    <property type="entry name" value="rRNA_Ade_methylase_Trfase_N"/>
</dbReference>
<feature type="binding site" evidence="7 8">
    <location>
        <position position="83"/>
    </location>
    <ligand>
        <name>S-adenosyl-L-methionine</name>
        <dbReference type="ChEBI" id="CHEBI:59789"/>
    </ligand>
</feature>
<evidence type="ECO:0000313" key="13">
    <source>
        <dbReference type="Proteomes" id="UP000294886"/>
    </source>
</evidence>
<comment type="function">
    <text evidence="7">Specifically dimethylates two adjacent adenosines (A1518 and A1519) in the loop of a conserved hairpin near the 3'-end of 16S rRNA in the 30S particle. May play a critical role in biogenesis of 30S subunits.</text>
</comment>
<keyword evidence="3 7" id="KW-0489">Methyltransferase</keyword>
<dbReference type="InterPro" id="IPR001737">
    <property type="entry name" value="KsgA/Erm"/>
</dbReference>
<feature type="binding site" evidence="7 8">
    <location>
        <position position="58"/>
    </location>
    <ligand>
        <name>S-adenosyl-L-methionine</name>
        <dbReference type="ChEBI" id="CHEBI:59789"/>
    </ligand>
</feature>
<feature type="binding site" evidence="7 8">
    <location>
        <position position="10"/>
    </location>
    <ligand>
        <name>S-adenosyl-L-methionine</name>
        <dbReference type="ChEBI" id="CHEBI:59789"/>
    </ligand>
</feature>
<reference evidence="11 13" key="2">
    <citation type="submission" date="2019-03" db="EMBL/GenBank/DDBJ databases">
        <title>Genomic Encyclopedia of Type Strains, Phase IV (KMG-IV): sequencing the most valuable type-strain genomes for metagenomic binning, comparative biology and taxonomic classification.</title>
        <authorList>
            <person name="Goeker M."/>
        </authorList>
    </citation>
    <scope>NUCLEOTIDE SEQUENCE [LARGE SCALE GENOMIC DNA]</scope>
    <source>
        <strain evidence="11 13">DSM 13054</strain>
    </source>
</reference>
<dbReference type="SUPFAM" id="SSF53335">
    <property type="entry name" value="S-adenosyl-L-methionine-dependent methyltransferases"/>
    <property type="match status" value="1"/>
</dbReference>
<dbReference type="EMBL" id="DOLB01000088">
    <property type="protein sequence ID" value="HBT49245.1"/>
    <property type="molecule type" value="Genomic_DNA"/>
</dbReference>
<evidence type="ECO:0000256" key="8">
    <source>
        <dbReference type="PROSITE-ProRule" id="PRU01026"/>
    </source>
</evidence>
<gene>
    <name evidence="7" type="primary">rsmA</name>
    <name evidence="7" type="synonym">ksgA</name>
    <name evidence="10" type="ORF">DEA61_05360</name>
    <name evidence="11" type="ORF">EV203_10135</name>
</gene>
<feature type="binding site" evidence="7 8">
    <location>
        <position position="107"/>
    </location>
    <ligand>
        <name>S-adenosyl-L-methionine</name>
        <dbReference type="ChEBI" id="CHEBI:59789"/>
    </ligand>
</feature>
<dbReference type="Proteomes" id="UP000294886">
    <property type="component" value="Unassembled WGS sequence"/>
</dbReference>
<keyword evidence="5 7" id="KW-0949">S-adenosyl-L-methionine</keyword>
<dbReference type="InterPro" id="IPR020596">
    <property type="entry name" value="rRNA_Ade_Mease_Trfase_CS"/>
</dbReference>
<dbReference type="GO" id="GO:0052908">
    <property type="term" value="F:16S rRNA (adenine(1518)-N(6)/adenine(1519)-N(6))-dimethyltransferase activity"/>
    <property type="evidence" value="ECO:0007669"/>
    <property type="project" value="UniProtKB-EC"/>
</dbReference>
<dbReference type="GO" id="GO:0003723">
    <property type="term" value="F:RNA binding"/>
    <property type="evidence" value="ECO:0007669"/>
    <property type="project" value="UniProtKB-UniRule"/>
</dbReference>
<dbReference type="FunFam" id="3.40.50.150:FF:000023">
    <property type="entry name" value="Ribosomal RNA small subunit methyltransferase A"/>
    <property type="match status" value="1"/>
</dbReference>
<dbReference type="HAMAP" id="MF_00607">
    <property type="entry name" value="16SrRNA_methyltr_A"/>
    <property type="match status" value="1"/>
</dbReference>
<evidence type="ECO:0000256" key="6">
    <source>
        <dbReference type="ARBA" id="ARBA00022884"/>
    </source>
</evidence>
<evidence type="ECO:0000259" key="9">
    <source>
        <dbReference type="SMART" id="SM00650"/>
    </source>
</evidence>
<protein>
    <recommendedName>
        <fullName evidence="7">Ribosomal RNA small subunit methyltransferase A</fullName>
        <ecNumber evidence="7">2.1.1.182</ecNumber>
    </recommendedName>
    <alternativeName>
        <fullName evidence="7">16S rRNA (adenine(1518)-N(6)/adenine(1519)-N(6))-dimethyltransferase</fullName>
    </alternativeName>
    <alternativeName>
        <fullName evidence="7">16S rRNA dimethyladenosine transferase</fullName>
    </alternativeName>
    <alternativeName>
        <fullName evidence="7">16S rRNA dimethylase</fullName>
    </alternativeName>
    <alternativeName>
        <fullName evidence="7">S-adenosylmethionine-6-N', N'-adenosyl(rRNA) dimethyltransferase</fullName>
    </alternativeName>
</protein>
<keyword evidence="1 7" id="KW-0963">Cytoplasm</keyword>
<reference evidence="10 12" key="1">
    <citation type="journal article" date="2018" name="Nat. Biotechnol.">
        <title>A standardized bacterial taxonomy based on genome phylogeny substantially revises the tree of life.</title>
        <authorList>
            <person name="Parks D.H."/>
            <person name="Chuvochina M."/>
            <person name="Waite D.W."/>
            <person name="Rinke C."/>
            <person name="Skarshewski A."/>
            <person name="Chaumeil P.A."/>
            <person name="Hugenholtz P."/>
        </authorList>
    </citation>
    <scope>NUCLEOTIDE SEQUENCE [LARGE SCALE GENOMIC DNA]</scope>
    <source>
        <strain evidence="10">UBA12544</strain>
    </source>
</reference>
<name>A0A117KW14_9THEO</name>
<dbReference type="RefSeq" id="WP_132038789.1">
    <property type="nucleotide sequence ID" value="NZ_DOLB01000088.1"/>
</dbReference>
<evidence type="ECO:0000313" key="12">
    <source>
        <dbReference type="Proteomes" id="UP000264445"/>
    </source>
</evidence>
<dbReference type="InterPro" id="IPR029063">
    <property type="entry name" value="SAM-dependent_MTases_sf"/>
</dbReference>
<keyword evidence="6 7" id="KW-0694">RNA-binding</keyword>
<dbReference type="EMBL" id="SLWU01000001">
    <property type="protein sequence ID" value="TCO68565.1"/>
    <property type="molecule type" value="Genomic_DNA"/>
</dbReference>
<dbReference type="PANTHER" id="PTHR11727">
    <property type="entry name" value="DIMETHYLADENOSINE TRANSFERASE"/>
    <property type="match status" value="1"/>
</dbReference>
<dbReference type="SMART" id="SM00650">
    <property type="entry name" value="rADc"/>
    <property type="match status" value="1"/>
</dbReference>
<comment type="subcellular location">
    <subcellularLocation>
        <location evidence="7">Cytoplasm</location>
    </subcellularLocation>
</comment>
<feature type="domain" description="Ribosomal RNA adenine methylase transferase N-terminal" evidence="9">
    <location>
        <begin position="17"/>
        <end position="191"/>
    </location>
</feature>
<evidence type="ECO:0000313" key="11">
    <source>
        <dbReference type="EMBL" id="TCO68565.1"/>
    </source>
</evidence>
<dbReference type="CDD" id="cd02440">
    <property type="entry name" value="AdoMet_MTases"/>
    <property type="match status" value="1"/>
</dbReference>
<keyword evidence="4 7" id="KW-0808">Transferase</keyword>
<dbReference type="FunFam" id="1.10.8.100:FF:000001">
    <property type="entry name" value="Ribosomal RNA small subunit methyltransferase A"/>
    <property type="match status" value="1"/>
</dbReference>
<feature type="binding site" evidence="7 8">
    <location>
        <position position="12"/>
    </location>
    <ligand>
        <name>S-adenosyl-L-methionine</name>
        <dbReference type="ChEBI" id="CHEBI:59789"/>
    </ligand>
</feature>
<dbReference type="InterPro" id="IPR011530">
    <property type="entry name" value="rRNA_adenine_dimethylase"/>
</dbReference>
<feature type="binding site" evidence="7 8">
    <location>
        <position position="37"/>
    </location>
    <ligand>
        <name>S-adenosyl-L-methionine</name>
        <dbReference type="ChEBI" id="CHEBI:59789"/>
    </ligand>
</feature>
<comment type="similarity">
    <text evidence="7">Belongs to the class I-like SAM-binding methyltransferase superfamily. rRNA adenine N(6)-methyltransferase family. RsmA subfamily.</text>
</comment>
<dbReference type="PROSITE" id="PS51689">
    <property type="entry name" value="SAM_RNA_A_N6_MT"/>
    <property type="match status" value="1"/>
</dbReference>
<keyword evidence="2 7" id="KW-0698">rRNA processing</keyword>
<evidence type="ECO:0000256" key="2">
    <source>
        <dbReference type="ARBA" id="ARBA00022552"/>
    </source>
</evidence>
<accession>A0A117KW14</accession>
<evidence type="ECO:0000256" key="7">
    <source>
        <dbReference type="HAMAP-Rule" id="MF_00607"/>
    </source>
</evidence>
<dbReference type="Pfam" id="PF00398">
    <property type="entry name" value="RrnaAD"/>
    <property type="match status" value="1"/>
</dbReference>
<evidence type="ECO:0000256" key="1">
    <source>
        <dbReference type="ARBA" id="ARBA00022490"/>
    </source>
</evidence>
<proteinExistence type="inferred from homology"/>
<sequence>MKAKKKWGQNFIFDKNLLSKIVRASGVGEEDFVLEVGTGHGGLTEELAKKVKKVVSFEIDKELFEMSREKLKIYKNVVIINEDILEVDLLEIAQEHFDGNSFKVVANLPYYITSPIIMKMLNCKLVKEMTVLVQKEVAERICALPGTKDYGMLTVFVNFKAKPEILFNLPSKVFVPPPKVESSLLKLKVYDKPLVEVKDEKLFSEVVRAAFGQRRKVLLNSLKVLGFSKEVLHETLLKVGISPQARGETLSIDQFANLANALYLLIKK</sequence>
<evidence type="ECO:0000256" key="4">
    <source>
        <dbReference type="ARBA" id="ARBA00022679"/>
    </source>
</evidence>
<dbReference type="EC" id="2.1.1.182" evidence="7"/>
<evidence type="ECO:0000256" key="3">
    <source>
        <dbReference type="ARBA" id="ARBA00022603"/>
    </source>
</evidence>
<evidence type="ECO:0000313" key="10">
    <source>
        <dbReference type="EMBL" id="HBT49245.1"/>
    </source>
</evidence>
<dbReference type="AlphaFoldDB" id="A0A117KW14"/>
<comment type="caution">
    <text evidence="10">The sequence shown here is derived from an EMBL/GenBank/DDBJ whole genome shotgun (WGS) entry which is preliminary data.</text>
</comment>
<dbReference type="Gene3D" id="3.40.50.150">
    <property type="entry name" value="Vaccinia Virus protein VP39"/>
    <property type="match status" value="1"/>
</dbReference>
<dbReference type="PANTHER" id="PTHR11727:SF7">
    <property type="entry name" value="DIMETHYLADENOSINE TRANSFERASE-RELATED"/>
    <property type="match status" value="1"/>
</dbReference>
<dbReference type="PROSITE" id="PS01131">
    <property type="entry name" value="RRNA_A_DIMETH"/>
    <property type="match status" value="1"/>
</dbReference>
<dbReference type="GO" id="GO:0005829">
    <property type="term" value="C:cytosol"/>
    <property type="evidence" value="ECO:0007669"/>
    <property type="project" value="TreeGrafter"/>
</dbReference>
<dbReference type="Gene3D" id="1.10.8.100">
    <property type="entry name" value="Ribosomal RNA adenine dimethylase-like, domain 2"/>
    <property type="match status" value="1"/>
</dbReference>
<dbReference type="NCBIfam" id="TIGR00755">
    <property type="entry name" value="ksgA"/>
    <property type="match status" value="1"/>
</dbReference>
<organism evidence="10 12">
    <name type="scientific">Caldanaerobacter subterraneus</name>
    <dbReference type="NCBI Taxonomy" id="911092"/>
    <lineage>
        <taxon>Bacteria</taxon>
        <taxon>Bacillati</taxon>
        <taxon>Bacillota</taxon>
        <taxon>Clostridia</taxon>
        <taxon>Thermoanaerobacterales</taxon>
        <taxon>Thermoanaerobacteraceae</taxon>
        <taxon>Caldanaerobacter</taxon>
    </lineage>
</organism>